<keyword evidence="1" id="KW-0812">Transmembrane</keyword>
<feature type="transmembrane region" description="Helical" evidence="1">
    <location>
        <begin position="73"/>
        <end position="97"/>
    </location>
</feature>
<proteinExistence type="predicted"/>
<keyword evidence="1" id="KW-0472">Membrane</keyword>
<dbReference type="Proteomes" id="UP001445076">
    <property type="component" value="Unassembled WGS sequence"/>
</dbReference>
<dbReference type="EMBL" id="JARKIK010000070">
    <property type="protein sequence ID" value="KAK8728768.1"/>
    <property type="molecule type" value="Genomic_DNA"/>
</dbReference>
<name>A0AAW0WME5_CHEQU</name>
<feature type="transmembrane region" description="Helical" evidence="1">
    <location>
        <begin position="103"/>
        <end position="132"/>
    </location>
</feature>
<keyword evidence="1" id="KW-1133">Transmembrane helix</keyword>
<comment type="caution">
    <text evidence="2">The sequence shown here is derived from an EMBL/GenBank/DDBJ whole genome shotgun (WGS) entry which is preliminary data.</text>
</comment>
<keyword evidence="3" id="KW-1185">Reference proteome</keyword>
<sequence length="133" mass="15534">RLRDLPWECFHDAKLDFFKVVGVSSVFTRQYKLFTLSTTTSTSSSSSPPFHLSSSSTSCPSYYFPNVIRSSPLFSLILFYLQLFYCFSFPLIFFLSIPHHFPLFLLSFFTFSLPFLASFLLFSFFFSFSFLLF</sequence>
<evidence type="ECO:0000313" key="3">
    <source>
        <dbReference type="Proteomes" id="UP001445076"/>
    </source>
</evidence>
<accession>A0AAW0WME5</accession>
<reference evidence="2 3" key="1">
    <citation type="journal article" date="2024" name="BMC Genomics">
        <title>Genome assembly of redclaw crayfish (Cherax quadricarinatus) provides insights into its immune adaptation and hypoxia tolerance.</title>
        <authorList>
            <person name="Liu Z."/>
            <person name="Zheng J."/>
            <person name="Li H."/>
            <person name="Fang K."/>
            <person name="Wang S."/>
            <person name="He J."/>
            <person name="Zhou D."/>
            <person name="Weng S."/>
            <person name="Chi M."/>
            <person name="Gu Z."/>
            <person name="He J."/>
            <person name="Li F."/>
            <person name="Wang M."/>
        </authorList>
    </citation>
    <scope>NUCLEOTIDE SEQUENCE [LARGE SCALE GENOMIC DNA]</scope>
    <source>
        <strain evidence="2">ZL_2023a</strain>
    </source>
</reference>
<protein>
    <submittedName>
        <fullName evidence="2">Uncharacterized protein</fullName>
    </submittedName>
</protein>
<gene>
    <name evidence="2" type="ORF">OTU49_008921</name>
</gene>
<evidence type="ECO:0000256" key="1">
    <source>
        <dbReference type="SAM" id="Phobius"/>
    </source>
</evidence>
<organism evidence="2 3">
    <name type="scientific">Cherax quadricarinatus</name>
    <name type="common">Australian red claw crayfish</name>
    <dbReference type="NCBI Taxonomy" id="27406"/>
    <lineage>
        <taxon>Eukaryota</taxon>
        <taxon>Metazoa</taxon>
        <taxon>Ecdysozoa</taxon>
        <taxon>Arthropoda</taxon>
        <taxon>Crustacea</taxon>
        <taxon>Multicrustacea</taxon>
        <taxon>Malacostraca</taxon>
        <taxon>Eumalacostraca</taxon>
        <taxon>Eucarida</taxon>
        <taxon>Decapoda</taxon>
        <taxon>Pleocyemata</taxon>
        <taxon>Astacidea</taxon>
        <taxon>Parastacoidea</taxon>
        <taxon>Parastacidae</taxon>
        <taxon>Cherax</taxon>
    </lineage>
</organism>
<feature type="non-terminal residue" evidence="2">
    <location>
        <position position="1"/>
    </location>
</feature>
<dbReference type="AlphaFoldDB" id="A0AAW0WME5"/>
<evidence type="ECO:0000313" key="2">
    <source>
        <dbReference type="EMBL" id="KAK8728768.1"/>
    </source>
</evidence>